<evidence type="ECO:0000256" key="1">
    <source>
        <dbReference type="SAM" id="SignalP"/>
    </source>
</evidence>
<dbReference type="OrthoDB" id="1492855at2"/>
<gene>
    <name evidence="2" type="ORF">CDL10_07880</name>
</gene>
<dbReference type="EMBL" id="NIPO01000001">
    <property type="protein sequence ID" value="PJR04466.1"/>
    <property type="molecule type" value="Genomic_DNA"/>
</dbReference>
<keyword evidence="1" id="KW-0732">Signal</keyword>
<accession>A0A2M9R6H7</accession>
<protein>
    <submittedName>
        <fullName evidence="2">Uncharacterized protein</fullName>
    </submittedName>
</protein>
<sequence>MKKLLFIISILFFALCSYGQIPAEQNPGEFVVYAEHTDSIHKIHYQLGRHEPQDYTFEINLSGQWEKIKRNPQNKEKFVHVSAPIYLRIQHDETDNYYFLNSYYDVDMFSFPGLPSDNLQIIAGRYAFYIYNIDKQTLSNELIPGLNQYEGEDAISGLYSGLTLFDNEKFLLGNVQGFGVFCFDISNTAKPVELKQHCTKDQNDGQFYAFFYPKVHESFDIILAKTDVSSVSPNINRFYKKMGTIKYLAKDIQLDTNSVKQPIYTNQGDDLLLRSRRSDLQINLIDGIISIK</sequence>
<proteinExistence type="predicted"/>
<evidence type="ECO:0000313" key="3">
    <source>
        <dbReference type="Proteomes" id="UP000231960"/>
    </source>
</evidence>
<comment type="caution">
    <text evidence="2">The sequence shown here is derived from an EMBL/GenBank/DDBJ whole genome shotgun (WGS) entry which is preliminary data.</text>
</comment>
<dbReference type="Proteomes" id="UP000231960">
    <property type="component" value="Unassembled WGS sequence"/>
</dbReference>
<feature type="chain" id="PRO_5014844992" evidence="1">
    <location>
        <begin position="20"/>
        <end position="292"/>
    </location>
</feature>
<reference evidence="2 3" key="1">
    <citation type="submission" date="2017-06" db="EMBL/GenBank/DDBJ databases">
        <title>Description of Avrilella dinanensis gen. nov. sp. nov.</title>
        <authorList>
            <person name="Leyer C."/>
            <person name="Sassi M."/>
            <person name="Minet J."/>
            <person name="Kayal S."/>
            <person name="Cattoir V."/>
        </authorList>
    </citation>
    <scope>NUCLEOTIDE SEQUENCE [LARGE SCALE GENOMIC DNA]</scope>
    <source>
        <strain evidence="2 3">UR159</strain>
    </source>
</reference>
<organism evidence="2 3">
    <name type="scientific">Avrilella dinanensis</name>
    <dbReference type="NCBI Taxonomy" id="2008672"/>
    <lineage>
        <taxon>Bacteria</taxon>
        <taxon>Pseudomonadati</taxon>
        <taxon>Bacteroidota</taxon>
        <taxon>Flavobacteriia</taxon>
        <taxon>Flavobacteriales</taxon>
        <taxon>Flavobacteriaceae</taxon>
        <taxon>Avrilella</taxon>
    </lineage>
</organism>
<dbReference type="AlphaFoldDB" id="A0A2M9R6H7"/>
<feature type="signal peptide" evidence="1">
    <location>
        <begin position="1"/>
        <end position="19"/>
    </location>
</feature>
<dbReference type="RefSeq" id="WP_100678025.1">
    <property type="nucleotide sequence ID" value="NZ_NIPO01000001.1"/>
</dbReference>
<name>A0A2M9R6H7_9FLAO</name>
<keyword evidence="3" id="KW-1185">Reference proteome</keyword>
<evidence type="ECO:0000313" key="2">
    <source>
        <dbReference type="EMBL" id="PJR04466.1"/>
    </source>
</evidence>